<feature type="compositionally biased region" description="Basic and acidic residues" evidence="5">
    <location>
        <begin position="189"/>
        <end position="200"/>
    </location>
</feature>
<dbReference type="Pfam" id="PF00412">
    <property type="entry name" value="LIM"/>
    <property type="match status" value="1"/>
</dbReference>
<feature type="compositionally biased region" description="Basic and acidic residues" evidence="5">
    <location>
        <begin position="370"/>
        <end position="384"/>
    </location>
</feature>
<dbReference type="PANTHER" id="PTHR24206">
    <property type="entry name" value="OS06G0237300 PROTEIN"/>
    <property type="match status" value="1"/>
</dbReference>
<feature type="compositionally biased region" description="Basic and acidic residues" evidence="5">
    <location>
        <begin position="640"/>
        <end position="658"/>
    </location>
</feature>
<accession>A0AA88NKM2</accession>
<keyword evidence="2 4" id="KW-0862">Zinc</keyword>
<feature type="compositionally biased region" description="Low complexity" evidence="5">
    <location>
        <begin position="75"/>
        <end position="99"/>
    </location>
</feature>
<evidence type="ECO:0000313" key="7">
    <source>
        <dbReference type="EMBL" id="KAK2857463.1"/>
    </source>
</evidence>
<feature type="compositionally biased region" description="Basic and acidic residues" evidence="5">
    <location>
        <begin position="523"/>
        <end position="545"/>
    </location>
</feature>
<feature type="region of interest" description="Disordered" evidence="5">
    <location>
        <begin position="156"/>
        <end position="202"/>
    </location>
</feature>
<feature type="compositionally biased region" description="Low complexity" evidence="5">
    <location>
        <begin position="561"/>
        <end position="576"/>
    </location>
</feature>
<keyword evidence="8" id="KW-1185">Reference proteome</keyword>
<feature type="compositionally biased region" description="Basic and acidic residues" evidence="5">
    <location>
        <begin position="435"/>
        <end position="463"/>
    </location>
</feature>
<feature type="compositionally biased region" description="Basic and acidic residues" evidence="5">
    <location>
        <begin position="8"/>
        <end position="37"/>
    </location>
</feature>
<protein>
    <recommendedName>
        <fullName evidence="6">LIM zinc-binding domain-containing protein</fullName>
    </recommendedName>
</protein>
<feature type="domain" description="LIM zinc-binding" evidence="6">
    <location>
        <begin position="262"/>
        <end position="322"/>
    </location>
</feature>
<dbReference type="SUPFAM" id="SSF57716">
    <property type="entry name" value="Glucocorticoid receptor-like (DNA-binding domain)"/>
    <property type="match status" value="2"/>
</dbReference>
<keyword evidence="1 4" id="KW-0479">Metal-binding</keyword>
<dbReference type="AlphaFoldDB" id="A0AA88NKM2"/>
<evidence type="ECO:0000259" key="6">
    <source>
        <dbReference type="PROSITE" id="PS50023"/>
    </source>
</evidence>
<feature type="compositionally biased region" description="Low complexity" evidence="5">
    <location>
        <begin position="179"/>
        <end position="188"/>
    </location>
</feature>
<evidence type="ECO:0000256" key="2">
    <source>
        <dbReference type="ARBA" id="ARBA00022833"/>
    </source>
</evidence>
<feature type="compositionally biased region" description="Basic and acidic residues" evidence="5">
    <location>
        <begin position="682"/>
        <end position="691"/>
    </location>
</feature>
<dbReference type="GO" id="GO:0046872">
    <property type="term" value="F:metal ion binding"/>
    <property type="evidence" value="ECO:0007669"/>
    <property type="project" value="UniProtKB-KW"/>
</dbReference>
<feature type="region of interest" description="Disordered" evidence="5">
    <location>
        <begin position="1"/>
        <end position="105"/>
    </location>
</feature>
<evidence type="ECO:0000256" key="1">
    <source>
        <dbReference type="ARBA" id="ARBA00022723"/>
    </source>
</evidence>
<dbReference type="CDD" id="cd09442">
    <property type="entry name" value="LIM_Eplin_like"/>
    <property type="match status" value="1"/>
</dbReference>
<feature type="compositionally biased region" description="Low complexity" evidence="5">
    <location>
        <begin position="156"/>
        <end position="169"/>
    </location>
</feature>
<feature type="region of interest" description="Disordered" evidence="5">
    <location>
        <begin position="341"/>
        <end position="388"/>
    </location>
</feature>
<feature type="compositionally biased region" description="Basic and acidic residues" evidence="5">
    <location>
        <begin position="481"/>
        <end position="509"/>
    </location>
</feature>
<feature type="region of interest" description="Disordered" evidence="5">
    <location>
        <begin position="603"/>
        <end position="696"/>
    </location>
</feature>
<evidence type="ECO:0000313" key="8">
    <source>
        <dbReference type="Proteomes" id="UP001187315"/>
    </source>
</evidence>
<dbReference type="Gene3D" id="2.10.110.10">
    <property type="entry name" value="Cysteine Rich Protein"/>
    <property type="match status" value="1"/>
</dbReference>
<dbReference type="PROSITE" id="PS50023">
    <property type="entry name" value="LIM_DOMAIN_2"/>
    <property type="match status" value="1"/>
</dbReference>
<gene>
    <name evidence="7" type="ORF">Q7C36_005382</name>
</gene>
<name>A0AA88NKM2_TACVA</name>
<dbReference type="PROSITE" id="PS00478">
    <property type="entry name" value="LIM_DOMAIN_1"/>
    <property type="match status" value="1"/>
</dbReference>
<feature type="compositionally biased region" description="Polar residues" evidence="5">
    <location>
        <begin position="341"/>
        <end position="366"/>
    </location>
</feature>
<comment type="caution">
    <text evidence="7">The sequence shown here is derived from an EMBL/GenBank/DDBJ whole genome shotgun (WGS) entry which is preliminary data.</text>
</comment>
<sequence>METQSGSKGEELKEKRHTRAADAKEDLQESRRIERFDIPLTNLKSMFEKPPTQSTEAKVLSSATRKVTDQRSKGSSENQASNQSEEMSDSVGSIGVSVGDPEGEVDTIPLKERLALYQAAISKEEKSPASVVMEDSEACSLPGGLASVKKQFESQKVSTSSSSQSTVTQYHYQQRQEATSSSETSVRSSVRESHDVKVAQDQKIQQNVSSSFGNHFDEKVVMIGDQDLPKISTQALKQQHEKTIEEATPSKHIKKIKVPDNELCRVCRKRVYPMECLIADKQNFHKSCFRCAHCNSQLSIGNYAPLHGRMYCKTHYKQLFKSKGNYDEGFGEKPHRELWSTKNQNTSEKVNQISNVSPVKSDNKVLQVSKENDSFPDEMKETSKLNDNANKSTSKMAIVWPPQSETPKKSFTLEEELKVVKPNWPPTEESQETELSNHDVANENQREHGVDPMKALPKEKDSEQPMATAQVPTDVSVAVEKGPKVTDGIEKKAEEAEGKTDIKDKKEVLEVNGDMNYNEENENVEKMKEDERENKENEESGKTDGVKVTVIDSMATGEQSANGNANNNNNNNNNNNCLLSLDVGDPWMGSDNVKAESDTFEIYLPSTQETNTKEEVNSIEDPDIKEDMNAPEKTNTAEESNTKDESDTKQETNTKETMRANLLLLLQDDDRPPPSANEGNVSDEKLEHHSDQQPNFSASQFLDDIFAGFSDTTSLFSKDDFNTSAKPSTTLLDDLMDFGIETKEESGVKTLEKTSIDYSNSKASHLWGEDPQSLSVEEQIKRNRFYEDDDL</sequence>
<dbReference type="SMART" id="SM00132">
    <property type="entry name" value="LIM"/>
    <property type="match status" value="1"/>
</dbReference>
<evidence type="ECO:0000256" key="3">
    <source>
        <dbReference type="ARBA" id="ARBA00023038"/>
    </source>
</evidence>
<proteinExistence type="predicted"/>
<reference evidence="7" key="1">
    <citation type="submission" date="2023-08" db="EMBL/GenBank/DDBJ databases">
        <title>Pelteobagrus vachellii genome.</title>
        <authorList>
            <person name="Liu H."/>
        </authorList>
    </citation>
    <scope>NUCLEOTIDE SEQUENCE</scope>
    <source>
        <strain evidence="7">PRFRI_2022a</strain>
        <tissue evidence="7">Muscle</tissue>
    </source>
</reference>
<feature type="region of interest" description="Disordered" evidence="5">
    <location>
        <begin position="424"/>
        <end position="578"/>
    </location>
</feature>
<evidence type="ECO:0000256" key="4">
    <source>
        <dbReference type="PROSITE-ProRule" id="PRU00125"/>
    </source>
</evidence>
<evidence type="ECO:0000256" key="5">
    <source>
        <dbReference type="SAM" id="MobiDB-lite"/>
    </source>
</evidence>
<dbReference type="Proteomes" id="UP001187315">
    <property type="component" value="Unassembled WGS sequence"/>
</dbReference>
<dbReference type="FunFam" id="2.10.110.10:FF:000002">
    <property type="entry name" value="LIM domain and actin-binding 1"/>
    <property type="match status" value="1"/>
</dbReference>
<dbReference type="InterPro" id="IPR001781">
    <property type="entry name" value="Znf_LIM"/>
</dbReference>
<keyword evidence="3 4" id="KW-0440">LIM domain</keyword>
<dbReference type="EMBL" id="JAVHJS010000005">
    <property type="protein sequence ID" value="KAK2857463.1"/>
    <property type="molecule type" value="Genomic_DNA"/>
</dbReference>
<organism evidence="7 8">
    <name type="scientific">Tachysurus vachellii</name>
    <name type="common">Darkbarbel catfish</name>
    <name type="synonym">Pelteobagrus vachellii</name>
    <dbReference type="NCBI Taxonomy" id="175792"/>
    <lineage>
        <taxon>Eukaryota</taxon>
        <taxon>Metazoa</taxon>
        <taxon>Chordata</taxon>
        <taxon>Craniata</taxon>
        <taxon>Vertebrata</taxon>
        <taxon>Euteleostomi</taxon>
        <taxon>Actinopterygii</taxon>
        <taxon>Neopterygii</taxon>
        <taxon>Teleostei</taxon>
        <taxon>Ostariophysi</taxon>
        <taxon>Siluriformes</taxon>
        <taxon>Bagridae</taxon>
        <taxon>Tachysurus</taxon>
    </lineage>
</organism>
<feature type="compositionally biased region" description="Polar residues" evidence="5">
    <location>
        <begin position="51"/>
        <end position="65"/>
    </location>
</feature>